<dbReference type="EMBL" id="VSSQ01107481">
    <property type="protein sequence ID" value="MPN46641.1"/>
    <property type="molecule type" value="Genomic_DNA"/>
</dbReference>
<reference evidence="1" key="1">
    <citation type="submission" date="2019-08" db="EMBL/GenBank/DDBJ databases">
        <authorList>
            <person name="Kucharzyk K."/>
            <person name="Murdoch R.W."/>
            <person name="Higgins S."/>
            <person name="Loffler F."/>
        </authorList>
    </citation>
    <scope>NUCLEOTIDE SEQUENCE</scope>
</reference>
<sequence>MIPANIYKLKGTEDDKQIMNGIKLDDEHYLRMFPVWHAFRGNSSVILSPATGIASANYLLNDPELHKIALAQLEWMVGKNPFNQSLMYGEGYNFTPQYAVFTGDIVGGLPVGILTRDNLDVPYWKTAVLHNYKELWGQPAFRMMELMALLYQHK</sequence>
<proteinExistence type="predicted"/>
<dbReference type="SUPFAM" id="SSF48208">
    <property type="entry name" value="Six-hairpin glycosidases"/>
    <property type="match status" value="1"/>
</dbReference>
<dbReference type="InterPro" id="IPR008928">
    <property type="entry name" value="6-hairpin_glycosidase_sf"/>
</dbReference>
<protein>
    <submittedName>
        <fullName evidence="1">Uncharacterized protein</fullName>
    </submittedName>
</protein>
<organism evidence="1">
    <name type="scientific">bioreactor metagenome</name>
    <dbReference type="NCBI Taxonomy" id="1076179"/>
    <lineage>
        <taxon>unclassified sequences</taxon>
        <taxon>metagenomes</taxon>
        <taxon>ecological metagenomes</taxon>
    </lineage>
</organism>
<evidence type="ECO:0000313" key="1">
    <source>
        <dbReference type="EMBL" id="MPN46641.1"/>
    </source>
</evidence>
<dbReference type="Gene3D" id="1.50.10.10">
    <property type="match status" value="1"/>
</dbReference>
<comment type="caution">
    <text evidence="1">The sequence shown here is derived from an EMBL/GenBank/DDBJ whole genome shotgun (WGS) entry which is preliminary data.</text>
</comment>
<dbReference type="GO" id="GO:0005975">
    <property type="term" value="P:carbohydrate metabolic process"/>
    <property type="evidence" value="ECO:0007669"/>
    <property type="project" value="InterPro"/>
</dbReference>
<dbReference type="AlphaFoldDB" id="A0A645I5Q5"/>
<gene>
    <name evidence="1" type="ORF">SDC9_194232</name>
</gene>
<accession>A0A645I5Q5</accession>
<dbReference type="InterPro" id="IPR012341">
    <property type="entry name" value="6hp_glycosidase-like_sf"/>
</dbReference>
<name>A0A645I5Q5_9ZZZZ</name>